<feature type="transmembrane region" description="Helical" evidence="2">
    <location>
        <begin position="80"/>
        <end position="105"/>
    </location>
</feature>
<accession>A0A8H7R286</accession>
<dbReference type="InterPro" id="IPR044926">
    <property type="entry name" value="RGS_subdomain_2"/>
</dbReference>
<proteinExistence type="predicted"/>
<dbReference type="InterPro" id="IPR036305">
    <property type="entry name" value="RGS_sf"/>
</dbReference>
<dbReference type="EMBL" id="JAEPRD010000066">
    <property type="protein sequence ID" value="KAG2201958.1"/>
    <property type="molecule type" value="Genomic_DNA"/>
</dbReference>
<organism evidence="3 4">
    <name type="scientific">Mucor saturninus</name>
    <dbReference type="NCBI Taxonomy" id="64648"/>
    <lineage>
        <taxon>Eukaryota</taxon>
        <taxon>Fungi</taxon>
        <taxon>Fungi incertae sedis</taxon>
        <taxon>Mucoromycota</taxon>
        <taxon>Mucoromycotina</taxon>
        <taxon>Mucoromycetes</taxon>
        <taxon>Mucorales</taxon>
        <taxon>Mucorineae</taxon>
        <taxon>Mucoraceae</taxon>
        <taxon>Mucor</taxon>
    </lineage>
</organism>
<reference evidence="3" key="1">
    <citation type="submission" date="2020-12" db="EMBL/GenBank/DDBJ databases">
        <title>Metabolic potential, ecology and presence of endohyphal bacteria is reflected in genomic diversity of Mucoromycotina.</title>
        <authorList>
            <person name="Muszewska A."/>
            <person name="Okrasinska A."/>
            <person name="Steczkiewicz K."/>
            <person name="Drgas O."/>
            <person name="Orlowska M."/>
            <person name="Perlinska-Lenart U."/>
            <person name="Aleksandrzak-Piekarczyk T."/>
            <person name="Szatraj K."/>
            <person name="Zielenkiewicz U."/>
            <person name="Pilsyk S."/>
            <person name="Malc E."/>
            <person name="Mieczkowski P."/>
            <person name="Kruszewska J.S."/>
            <person name="Biernat P."/>
            <person name="Pawlowska J."/>
        </authorList>
    </citation>
    <scope>NUCLEOTIDE SEQUENCE</scope>
    <source>
        <strain evidence="3">WA0000017839</strain>
    </source>
</reference>
<feature type="transmembrane region" description="Helical" evidence="2">
    <location>
        <begin position="117"/>
        <end position="138"/>
    </location>
</feature>
<evidence type="ECO:0000313" key="4">
    <source>
        <dbReference type="Proteomes" id="UP000603453"/>
    </source>
</evidence>
<dbReference type="Gene3D" id="1.10.167.10">
    <property type="entry name" value="Regulator of G-protein Signalling 4, domain 2"/>
    <property type="match status" value="1"/>
</dbReference>
<evidence type="ECO:0008006" key="5">
    <source>
        <dbReference type="Google" id="ProtNLM"/>
    </source>
</evidence>
<evidence type="ECO:0000256" key="1">
    <source>
        <dbReference type="SAM" id="MobiDB-lite"/>
    </source>
</evidence>
<feature type="transmembrane region" description="Helical" evidence="2">
    <location>
        <begin position="150"/>
        <end position="171"/>
    </location>
</feature>
<protein>
    <recommendedName>
        <fullName evidence="5">RGS domain-containing protein</fullName>
    </recommendedName>
</protein>
<evidence type="ECO:0000313" key="3">
    <source>
        <dbReference type="EMBL" id="KAG2201958.1"/>
    </source>
</evidence>
<comment type="caution">
    <text evidence="3">The sequence shown here is derived from an EMBL/GenBank/DDBJ whole genome shotgun (WGS) entry which is preliminary data.</text>
</comment>
<dbReference type="AlphaFoldDB" id="A0A8H7R286"/>
<feature type="region of interest" description="Disordered" evidence="1">
    <location>
        <begin position="439"/>
        <end position="470"/>
    </location>
</feature>
<keyword evidence="4" id="KW-1185">Reference proteome</keyword>
<keyword evidence="2" id="KW-1133">Transmembrane helix</keyword>
<gene>
    <name evidence="3" type="ORF">INT47_000497</name>
</gene>
<dbReference type="SUPFAM" id="SSF48097">
    <property type="entry name" value="Regulator of G-protein signaling, RGS"/>
    <property type="match status" value="1"/>
</dbReference>
<dbReference type="OrthoDB" id="196547at2759"/>
<sequence>MVGFFIWTYALVWRAYRLHLMIRVNELQGRYHDRNAASYNSRGEKIRFKTTAASIHKSDKDYDWFMRHKVALNFSSRHHIFICSFFLLVIICVIALAESFALWYHGRSHCEIYMGNYMTSAIVAFFFLVIVPFVFWLLRNDGDAHGMRMEIWVTVAVGIPCCILCIVWQIAFEYPTSRNPAGVRGVFGPCNWLVILTTTNHVATSIMPVFKTLSIDDKNSMVSVRKRRDQWISTLKKKLSLDKLLVNLYQQNHQSTTTPESSSKNGGHDWELTVESLYHALNDPEQIDILKNWAVKDFSVENVLFYDRYLSLVKQLVQSRVEDTDSFSSNQSDTLANPSEELLKIPFSSDQIPQLVEIYNTFIVDQAPLQVNISYKARSDADKVMRPLAREYRNNPLTPGPSVQSGIPYFLQTPRPCDDGNFLGHPTCSMSKTESCEDLTTSSASAEPVTLVQEKPELTTTDSETASKDPPTLQVFEKVRREVFWNIFSGLFPKVVEAHNTHCFSE</sequence>
<evidence type="ECO:0000256" key="2">
    <source>
        <dbReference type="SAM" id="Phobius"/>
    </source>
</evidence>
<keyword evidence="2" id="KW-0812">Transmembrane</keyword>
<name>A0A8H7R286_9FUNG</name>
<dbReference type="Proteomes" id="UP000603453">
    <property type="component" value="Unassembled WGS sequence"/>
</dbReference>
<keyword evidence="2" id="KW-0472">Membrane</keyword>